<name>A0A4Y2LT72_ARAVE</name>
<comment type="caution">
    <text evidence="1">The sequence shown here is derived from an EMBL/GenBank/DDBJ whole genome shotgun (WGS) entry which is preliminary data.</text>
</comment>
<reference evidence="1 3" key="1">
    <citation type="journal article" date="2019" name="Sci. Rep.">
        <title>Orb-weaving spider Araneus ventricosus genome elucidates the spidroin gene catalogue.</title>
        <authorList>
            <person name="Kono N."/>
            <person name="Nakamura H."/>
            <person name="Ohtoshi R."/>
            <person name="Moran D.A.P."/>
            <person name="Shinohara A."/>
            <person name="Yoshida Y."/>
            <person name="Fujiwara M."/>
            <person name="Mori M."/>
            <person name="Tomita M."/>
            <person name="Arakawa K."/>
        </authorList>
    </citation>
    <scope>NUCLEOTIDE SEQUENCE [LARGE SCALE GENOMIC DNA]</scope>
</reference>
<dbReference type="EMBL" id="BGPR01144210">
    <property type="protein sequence ID" value="GBN73707.1"/>
    <property type="molecule type" value="Genomic_DNA"/>
</dbReference>
<evidence type="ECO:0000313" key="2">
    <source>
        <dbReference type="EMBL" id="GBN73707.1"/>
    </source>
</evidence>
<organism evidence="1 3">
    <name type="scientific">Araneus ventricosus</name>
    <name type="common">Orbweaver spider</name>
    <name type="synonym">Epeira ventricosa</name>
    <dbReference type="NCBI Taxonomy" id="182803"/>
    <lineage>
        <taxon>Eukaryota</taxon>
        <taxon>Metazoa</taxon>
        <taxon>Ecdysozoa</taxon>
        <taxon>Arthropoda</taxon>
        <taxon>Chelicerata</taxon>
        <taxon>Arachnida</taxon>
        <taxon>Araneae</taxon>
        <taxon>Araneomorphae</taxon>
        <taxon>Entelegynae</taxon>
        <taxon>Araneoidea</taxon>
        <taxon>Araneidae</taxon>
        <taxon>Araneus</taxon>
    </lineage>
</organism>
<protein>
    <submittedName>
        <fullName evidence="1">Uncharacterized protein</fullName>
    </submittedName>
</protein>
<dbReference type="EMBL" id="BGPR01119955">
    <property type="protein sequence ID" value="GBN17243.1"/>
    <property type="molecule type" value="Genomic_DNA"/>
</dbReference>
<evidence type="ECO:0000313" key="1">
    <source>
        <dbReference type="EMBL" id="GBN17243.1"/>
    </source>
</evidence>
<keyword evidence="3" id="KW-1185">Reference proteome</keyword>
<evidence type="ECO:0000313" key="3">
    <source>
        <dbReference type="Proteomes" id="UP000499080"/>
    </source>
</evidence>
<accession>A0A4Y2LT72</accession>
<dbReference type="Proteomes" id="UP000499080">
    <property type="component" value="Unassembled WGS sequence"/>
</dbReference>
<sequence>MRKNEKQNPATLFFEQRYLNLVICTSFTRLLNNPPHSFDNAVPPIFTARAQVYQFITSKSHDLRQSHVCNNLIVSSSHYAANTSNLHKTACLTETAIDWLTAFHSTLSGMVEDKVWGV</sequence>
<gene>
    <name evidence="2" type="ORF">AVEN_14443_1</name>
    <name evidence="1" type="ORF">AVEN_254807_1</name>
</gene>
<dbReference type="AlphaFoldDB" id="A0A4Y2LT72"/>
<proteinExistence type="predicted"/>